<gene>
    <name evidence="1" type="ORF">Taro_014958</name>
</gene>
<name>A0A843UK54_COLES</name>
<reference evidence="1" key="1">
    <citation type="submission" date="2017-07" db="EMBL/GenBank/DDBJ databases">
        <title>Taro Niue Genome Assembly and Annotation.</title>
        <authorList>
            <person name="Atibalentja N."/>
            <person name="Keating K."/>
            <person name="Fields C.J."/>
        </authorList>
    </citation>
    <scope>NUCLEOTIDE SEQUENCE</scope>
    <source>
        <strain evidence="1">Niue_2</strain>
        <tissue evidence="1">Leaf</tissue>
    </source>
</reference>
<dbReference type="Proteomes" id="UP000652761">
    <property type="component" value="Unassembled WGS sequence"/>
</dbReference>
<evidence type="ECO:0000313" key="1">
    <source>
        <dbReference type="EMBL" id="MQL82486.1"/>
    </source>
</evidence>
<sequence>LSHTQESTRRFIEAAWVPLHRVGQKAQLSGYLSHFLAAGTYPQFFWTAGRLCNLPGRQGISAIFQASGYFCNFLGQQGICVLLYTHTQTLSPHGVLCNFYTNLGPHGGLHMKNKHVPHPQRRGRGLHLPAQRAIFQPRNGFPEGREKGCQGGRTPRWGCPAQGSPRWGWFCAGTPRWGCP</sequence>
<keyword evidence="2" id="KW-1185">Reference proteome</keyword>
<dbReference type="AlphaFoldDB" id="A0A843UK54"/>
<organism evidence="1 2">
    <name type="scientific">Colocasia esculenta</name>
    <name type="common">Wild taro</name>
    <name type="synonym">Arum esculentum</name>
    <dbReference type="NCBI Taxonomy" id="4460"/>
    <lineage>
        <taxon>Eukaryota</taxon>
        <taxon>Viridiplantae</taxon>
        <taxon>Streptophyta</taxon>
        <taxon>Embryophyta</taxon>
        <taxon>Tracheophyta</taxon>
        <taxon>Spermatophyta</taxon>
        <taxon>Magnoliopsida</taxon>
        <taxon>Liliopsida</taxon>
        <taxon>Araceae</taxon>
        <taxon>Aroideae</taxon>
        <taxon>Colocasieae</taxon>
        <taxon>Colocasia</taxon>
    </lineage>
</organism>
<feature type="non-terminal residue" evidence="1">
    <location>
        <position position="1"/>
    </location>
</feature>
<feature type="non-terminal residue" evidence="1">
    <location>
        <position position="180"/>
    </location>
</feature>
<accession>A0A843UK54</accession>
<protein>
    <submittedName>
        <fullName evidence="1">Uncharacterized protein</fullName>
    </submittedName>
</protein>
<proteinExistence type="predicted"/>
<dbReference type="EMBL" id="NMUH01000634">
    <property type="protein sequence ID" value="MQL82486.1"/>
    <property type="molecule type" value="Genomic_DNA"/>
</dbReference>
<comment type="caution">
    <text evidence="1">The sequence shown here is derived from an EMBL/GenBank/DDBJ whole genome shotgun (WGS) entry which is preliminary data.</text>
</comment>
<evidence type="ECO:0000313" key="2">
    <source>
        <dbReference type="Proteomes" id="UP000652761"/>
    </source>
</evidence>